<sequence length="160" mass="18416">MVYRIKDGNDSVSRPFSLPEAFRRAQEESTRILTVHLNGNCGFTIASLLEKGAGGIPDKDFVAKDRQTGVPYVLFERDTGQAFLNKKRDWSMLLHWGEKYLKKVLPESLAPRLREVAVDLTTTWNRARHFHTWMPIRERLYATYKCRSSHESRGNGYGSP</sequence>
<dbReference type="GeneID" id="19978520"/>
<accession>V9DMN2</accession>
<evidence type="ECO:0000313" key="2">
    <source>
        <dbReference type="Proteomes" id="UP000030678"/>
    </source>
</evidence>
<dbReference type="EMBL" id="KB822697">
    <property type="protein sequence ID" value="ETI27578.1"/>
    <property type="molecule type" value="Genomic_DNA"/>
</dbReference>
<dbReference type="HOGENOM" id="CLU_1651968_0_0_1"/>
<protein>
    <submittedName>
        <fullName evidence="1">Uncharacterized protein</fullName>
    </submittedName>
</protein>
<dbReference type="Proteomes" id="UP000030678">
    <property type="component" value="Unassembled WGS sequence"/>
</dbReference>
<name>V9DMN2_9EURO</name>
<proteinExistence type="predicted"/>
<dbReference type="RefSeq" id="XP_008721652.1">
    <property type="nucleotide sequence ID" value="XM_008723430.1"/>
</dbReference>
<organism evidence="1 2">
    <name type="scientific">Cladophialophora carrionii CBS 160.54</name>
    <dbReference type="NCBI Taxonomy" id="1279043"/>
    <lineage>
        <taxon>Eukaryota</taxon>
        <taxon>Fungi</taxon>
        <taxon>Dikarya</taxon>
        <taxon>Ascomycota</taxon>
        <taxon>Pezizomycotina</taxon>
        <taxon>Eurotiomycetes</taxon>
        <taxon>Chaetothyriomycetidae</taxon>
        <taxon>Chaetothyriales</taxon>
        <taxon>Herpotrichiellaceae</taxon>
        <taxon>Cladophialophora</taxon>
    </lineage>
</organism>
<dbReference type="AlphaFoldDB" id="V9DMN2"/>
<dbReference type="VEuPathDB" id="FungiDB:G647_00027"/>
<reference evidence="1 2" key="1">
    <citation type="submission" date="2013-03" db="EMBL/GenBank/DDBJ databases">
        <title>The Genome Sequence of Cladophialophora carrionii CBS 160.54.</title>
        <authorList>
            <consortium name="The Broad Institute Genomics Platform"/>
            <person name="Cuomo C."/>
            <person name="de Hoog S."/>
            <person name="Gorbushina A."/>
            <person name="Walker B."/>
            <person name="Young S.K."/>
            <person name="Zeng Q."/>
            <person name="Gargeya S."/>
            <person name="Fitzgerald M."/>
            <person name="Haas B."/>
            <person name="Abouelleil A."/>
            <person name="Allen A.W."/>
            <person name="Alvarado L."/>
            <person name="Arachchi H.M."/>
            <person name="Berlin A.M."/>
            <person name="Chapman S.B."/>
            <person name="Gainer-Dewar J."/>
            <person name="Goldberg J."/>
            <person name="Griggs A."/>
            <person name="Gujja S."/>
            <person name="Hansen M."/>
            <person name="Howarth C."/>
            <person name="Imamovic A."/>
            <person name="Ireland A."/>
            <person name="Larimer J."/>
            <person name="McCowan C."/>
            <person name="Murphy C."/>
            <person name="Pearson M."/>
            <person name="Poon T.W."/>
            <person name="Priest M."/>
            <person name="Roberts A."/>
            <person name="Saif S."/>
            <person name="Shea T."/>
            <person name="Sisk P."/>
            <person name="Sykes S."/>
            <person name="Wortman J."/>
            <person name="Nusbaum C."/>
            <person name="Birren B."/>
        </authorList>
    </citation>
    <scope>NUCLEOTIDE SEQUENCE [LARGE SCALE GENOMIC DNA]</scope>
    <source>
        <strain evidence="1 2">CBS 160.54</strain>
    </source>
</reference>
<gene>
    <name evidence="1" type="ORF">G647_00027</name>
</gene>
<evidence type="ECO:0000313" key="1">
    <source>
        <dbReference type="EMBL" id="ETI27578.1"/>
    </source>
</evidence>